<dbReference type="GO" id="GO:0046872">
    <property type="term" value="F:metal ion binding"/>
    <property type="evidence" value="ECO:0007669"/>
    <property type="project" value="InterPro"/>
</dbReference>
<dbReference type="SUPFAM" id="SSF52242">
    <property type="entry name" value="Cobalamin (vitamin B12)-binding domain"/>
    <property type="match status" value="1"/>
</dbReference>
<evidence type="ECO:0000313" key="4">
    <source>
        <dbReference type="EMBL" id="ETA82279.1"/>
    </source>
</evidence>
<name>V7IAA7_9CLOT</name>
<gene>
    <name evidence="4" type="ORF">T472_0201995</name>
</gene>
<dbReference type="eggNOG" id="COG5012">
    <property type="taxonomic scope" value="Bacteria"/>
</dbReference>
<reference evidence="4 5" key="1">
    <citation type="journal article" date="2014" name="Genome Announc.">
        <title>Genome Sequence of Youngiibacter fragilis, the Type Strain of the Genus Youngiibacter.</title>
        <authorList>
            <person name="Wawrik C.B."/>
            <person name="Callaghan A.V."/>
            <person name="Stamps B.W."/>
            <person name="Wawrik B."/>
        </authorList>
    </citation>
    <scope>NUCLEOTIDE SEQUENCE [LARGE SCALE GENOMIC DNA]</scope>
    <source>
        <strain evidence="4 5">232.1</strain>
    </source>
</reference>
<dbReference type="AlphaFoldDB" id="V7IAA7"/>
<dbReference type="InterPro" id="IPR001387">
    <property type="entry name" value="Cro/C1-type_HTH"/>
</dbReference>
<dbReference type="PROSITE" id="PS50943">
    <property type="entry name" value="HTH_CROC1"/>
    <property type="match status" value="1"/>
</dbReference>
<dbReference type="GO" id="GO:0003677">
    <property type="term" value="F:DNA binding"/>
    <property type="evidence" value="ECO:0007669"/>
    <property type="project" value="UniProtKB-KW"/>
</dbReference>
<accession>V7IAA7</accession>
<dbReference type="Pfam" id="PF01381">
    <property type="entry name" value="HTH_3"/>
    <property type="match status" value="1"/>
</dbReference>
<dbReference type="PANTHER" id="PTHR46558">
    <property type="entry name" value="TRACRIPTIONAL REGULATORY PROTEIN-RELATED-RELATED"/>
    <property type="match status" value="1"/>
</dbReference>
<protein>
    <submittedName>
        <fullName evidence="4">XRE family transcriptional regulator</fullName>
    </submittedName>
</protein>
<sequence length="295" mass="32752">MEMDNELKNRLRALRKIMGLTQKDAADRLELGQTTVANYENGTRVPDLKTISALADLYGVTVDYLLGRSADNEEMTEPSEEIFLSYLASIIEGDKAQALEIISGLRASGTPTGSILHDYIERALIETGTEWEKGKLDVWREHLISAISLEIMSYLRKEFRSEKKEPRVLAFTPGAESHLIGLRMVSDILEETGIHVDFLGSSMPTASILEAIRERQPSAVLMSITMASHLDSAEIIAGSIRETFGDAAPEIILGGSIFRRMEKPELKSAAGRVFMSPEELALYLTRRFKSDGNED</sequence>
<dbReference type="RefSeq" id="WP_023384992.1">
    <property type="nucleotide sequence ID" value="NZ_AXUN02000030.1"/>
</dbReference>
<dbReference type="Gene3D" id="1.10.260.40">
    <property type="entry name" value="lambda repressor-like DNA-binding domains"/>
    <property type="match status" value="1"/>
</dbReference>
<evidence type="ECO:0000256" key="1">
    <source>
        <dbReference type="ARBA" id="ARBA00023125"/>
    </source>
</evidence>
<feature type="domain" description="B12-binding" evidence="3">
    <location>
        <begin position="165"/>
        <end position="295"/>
    </location>
</feature>
<dbReference type="Gene3D" id="3.40.50.280">
    <property type="entry name" value="Cobalamin-binding domain"/>
    <property type="match status" value="1"/>
</dbReference>
<dbReference type="Pfam" id="PF02607">
    <property type="entry name" value="B12-binding_2"/>
    <property type="match status" value="1"/>
</dbReference>
<dbReference type="eggNOG" id="COG1396">
    <property type="taxonomic scope" value="Bacteria"/>
</dbReference>
<keyword evidence="1" id="KW-0238">DNA-binding</keyword>
<evidence type="ECO:0000259" key="2">
    <source>
        <dbReference type="PROSITE" id="PS50943"/>
    </source>
</evidence>
<dbReference type="CDD" id="cd00093">
    <property type="entry name" value="HTH_XRE"/>
    <property type="match status" value="1"/>
</dbReference>
<dbReference type="InterPro" id="IPR003759">
    <property type="entry name" value="Cbl-bd_cap"/>
</dbReference>
<organism evidence="4 5">
    <name type="scientific">Youngiibacter fragilis 232.1</name>
    <dbReference type="NCBI Taxonomy" id="994573"/>
    <lineage>
        <taxon>Bacteria</taxon>
        <taxon>Bacillati</taxon>
        <taxon>Bacillota</taxon>
        <taxon>Clostridia</taxon>
        <taxon>Eubacteriales</taxon>
        <taxon>Clostridiaceae</taxon>
        <taxon>Youngiibacter</taxon>
    </lineage>
</organism>
<dbReference type="Proteomes" id="UP000017747">
    <property type="component" value="Unassembled WGS sequence"/>
</dbReference>
<dbReference type="GO" id="GO:0031419">
    <property type="term" value="F:cobalamin binding"/>
    <property type="evidence" value="ECO:0007669"/>
    <property type="project" value="InterPro"/>
</dbReference>
<dbReference type="CDD" id="cd02065">
    <property type="entry name" value="B12-binding_like"/>
    <property type="match status" value="1"/>
</dbReference>
<evidence type="ECO:0000259" key="3">
    <source>
        <dbReference type="PROSITE" id="PS51332"/>
    </source>
</evidence>
<dbReference type="Gene3D" id="1.10.1240.10">
    <property type="entry name" value="Methionine synthase domain"/>
    <property type="match status" value="1"/>
</dbReference>
<dbReference type="InterPro" id="IPR006158">
    <property type="entry name" value="Cobalamin-bd"/>
</dbReference>
<dbReference type="SUPFAM" id="SSF47413">
    <property type="entry name" value="lambda repressor-like DNA-binding domains"/>
    <property type="match status" value="1"/>
</dbReference>
<evidence type="ECO:0000313" key="5">
    <source>
        <dbReference type="Proteomes" id="UP000017747"/>
    </source>
</evidence>
<keyword evidence="5" id="KW-1185">Reference proteome</keyword>
<dbReference type="InterPro" id="IPR036724">
    <property type="entry name" value="Cobalamin-bd_sf"/>
</dbReference>
<dbReference type="PROSITE" id="PS51332">
    <property type="entry name" value="B12_BINDING"/>
    <property type="match status" value="1"/>
</dbReference>
<dbReference type="EMBL" id="AXUN02000030">
    <property type="protein sequence ID" value="ETA82279.1"/>
    <property type="molecule type" value="Genomic_DNA"/>
</dbReference>
<comment type="caution">
    <text evidence="4">The sequence shown here is derived from an EMBL/GenBank/DDBJ whole genome shotgun (WGS) entry which is preliminary data.</text>
</comment>
<dbReference type="STRING" id="994573.T472_0201995"/>
<feature type="domain" description="HTH cro/C1-type" evidence="2">
    <location>
        <begin position="11"/>
        <end position="65"/>
    </location>
</feature>
<dbReference type="PANTHER" id="PTHR46558:SF11">
    <property type="entry name" value="HTH-TYPE TRANSCRIPTIONAL REGULATOR XRE"/>
    <property type="match status" value="1"/>
</dbReference>
<dbReference type="OrthoDB" id="5756833at2"/>
<proteinExistence type="predicted"/>
<dbReference type="SMART" id="SM00530">
    <property type="entry name" value="HTH_XRE"/>
    <property type="match status" value="1"/>
</dbReference>
<dbReference type="InterPro" id="IPR036594">
    <property type="entry name" value="Meth_synthase_dom"/>
</dbReference>
<dbReference type="Pfam" id="PF02310">
    <property type="entry name" value="B12-binding"/>
    <property type="match status" value="1"/>
</dbReference>
<dbReference type="InterPro" id="IPR010982">
    <property type="entry name" value="Lambda_DNA-bd_dom_sf"/>
</dbReference>